<evidence type="ECO:0000256" key="1">
    <source>
        <dbReference type="SAM" id="MobiDB-lite"/>
    </source>
</evidence>
<proteinExistence type="predicted"/>
<gene>
    <name evidence="2" type="ORF">WISP_00572</name>
</gene>
<evidence type="ECO:0000313" key="2">
    <source>
        <dbReference type="EMBL" id="KAJ7428862.1"/>
    </source>
</evidence>
<keyword evidence="3" id="KW-1185">Reference proteome</keyword>
<reference evidence="2" key="1">
    <citation type="submission" date="2019-10" db="EMBL/GenBank/DDBJ databases">
        <authorList>
            <person name="Soares A.E.R."/>
            <person name="Aleixo A."/>
            <person name="Schneider P."/>
            <person name="Miyaki C.Y."/>
            <person name="Schneider M.P."/>
            <person name="Mello C."/>
            <person name="Vasconcelos A.T.R."/>
        </authorList>
    </citation>
    <scope>NUCLEOTIDE SEQUENCE</scope>
    <source>
        <tissue evidence="2">Muscle</tissue>
    </source>
</reference>
<dbReference type="EMBL" id="WHWB01008558">
    <property type="protein sequence ID" value="KAJ7428862.1"/>
    <property type="molecule type" value="Genomic_DNA"/>
</dbReference>
<feature type="region of interest" description="Disordered" evidence="1">
    <location>
        <begin position="39"/>
        <end position="94"/>
    </location>
</feature>
<name>A0ABQ9DVC2_9PASS</name>
<comment type="caution">
    <text evidence="2">The sequence shown here is derived from an EMBL/GenBank/DDBJ whole genome shotgun (WGS) entry which is preliminary data.</text>
</comment>
<sequence>MEEKVFTKELDQWVEQLNECKQLSEGQVKSLCEKVRRGCSGAGRAGAPPRSQPGPPALRLPKWRRGRTGPGGDPQRPPGGSGQAPNRPGTQCGYHRVPIARRCCLRELLL</sequence>
<organism evidence="2 3">
    <name type="scientific">Willisornis vidua</name>
    <name type="common">Xingu scale-backed antbird</name>
    <dbReference type="NCBI Taxonomy" id="1566151"/>
    <lineage>
        <taxon>Eukaryota</taxon>
        <taxon>Metazoa</taxon>
        <taxon>Chordata</taxon>
        <taxon>Craniata</taxon>
        <taxon>Vertebrata</taxon>
        <taxon>Euteleostomi</taxon>
        <taxon>Archelosauria</taxon>
        <taxon>Archosauria</taxon>
        <taxon>Dinosauria</taxon>
        <taxon>Saurischia</taxon>
        <taxon>Theropoda</taxon>
        <taxon>Coelurosauria</taxon>
        <taxon>Aves</taxon>
        <taxon>Neognathae</taxon>
        <taxon>Neoaves</taxon>
        <taxon>Telluraves</taxon>
        <taxon>Australaves</taxon>
        <taxon>Passeriformes</taxon>
        <taxon>Thamnophilidae</taxon>
        <taxon>Willisornis</taxon>
    </lineage>
</organism>
<dbReference type="Proteomes" id="UP001145742">
    <property type="component" value="Unassembled WGS sequence"/>
</dbReference>
<evidence type="ECO:0000313" key="3">
    <source>
        <dbReference type="Proteomes" id="UP001145742"/>
    </source>
</evidence>
<protein>
    <submittedName>
        <fullName evidence="2">Uncharacterized protein</fullName>
    </submittedName>
</protein>
<accession>A0ABQ9DVC2</accession>